<evidence type="ECO:0000313" key="2">
    <source>
        <dbReference type="EMBL" id="OCC15303.1"/>
    </source>
</evidence>
<dbReference type="Proteomes" id="UP000093080">
    <property type="component" value="Unassembled WGS sequence"/>
</dbReference>
<proteinExistence type="predicted"/>
<gene>
    <name evidence="2" type="ORF">DBT_1426</name>
</gene>
<dbReference type="PATRIC" id="fig|1156395.6.peg.1440"/>
<feature type="domain" description="Calcineurin-like phosphoesterase" evidence="1">
    <location>
        <begin position="6"/>
        <end position="189"/>
    </location>
</feature>
<dbReference type="InterPro" id="IPR006186">
    <property type="entry name" value="Ser/Thr-sp_prot-phosphatase"/>
</dbReference>
<name>A0A1B9F601_9BACT</name>
<dbReference type="EMBL" id="MAGO01000006">
    <property type="protein sequence ID" value="OCC15303.1"/>
    <property type="molecule type" value="Genomic_DNA"/>
</dbReference>
<dbReference type="PANTHER" id="PTHR42850">
    <property type="entry name" value="METALLOPHOSPHOESTERASE"/>
    <property type="match status" value="1"/>
</dbReference>
<dbReference type="InterPro" id="IPR029052">
    <property type="entry name" value="Metallo-depent_PP-like"/>
</dbReference>
<organism evidence="2 3">
    <name type="scientific">Dissulfuribacter thermophilus</name>
    <dbReference type="NCBI Taxonomy" id="1156395"/>
    <lineage>
        <taxon>Bacteria</taxon>
        <taxon>Pseudomonadati</taxon>
        <taxon>Thermodesulfobacteriota</taxon>
        <taxon>Dissulfuribacteria</taxon>
        <taxon>Dissulfuribacterales</taxon>
        <taxon>Dissulfuribacteraceae</taxon>
        <taxon>Dissulfuribacter</taxon>
    </lineage>
</organism>
<keyword evidence="3" id="KW-1185">Reference proteome</keyword>
<dbReference type="InterPro" id="IPR004843">
    <property type="entry name" value="Calcineurin-like_PHP"/>
</dbReference>
<dbReference type="Pfam" id="PF00149">
    <property type="entry name" value="Metallophos"/>
    <property type="match status" value="1"/>
</dbReference>
<dbReference type="PANTHER" id="PTHR42850:SF4">
    <property type="entry name" value="ZINC-DEPENDENT ENDOPOLYPHOSPHATASE"/>
    <property type="match status" value="1"/>
</dbReference>
<dbReference type="RefSeq" id="WP_067618141.1">
    <property type="nucleotide sequence ID" value="NZ_MAGO01000006.1"/>
</dbReference>
<dbReference type="SUPFAM" id="SSF56300">
    <property type="entry name" value="Metallo-dependent phosphatases"/>
    <property type="match status" value="1"/>
</dbReference>
<evidence type="ECO:0000313" key="3">
    <source>
        <dbReference type="Proteomes" id="UP000093080"/>
    </source>
</evidence>
<dbReference type="CDD" id="cd00144">
    <property type="entry name" value="MPP_PPP_family"/>
    <property type="match status" value="1"/>
</dbReference>
<dbReference type="AlphaFoldDB" id="A0A1B9F601"/>
<dbReference type="GO" id="GO:0005737">
    <property type="term" value="C:cytoplasm"/>
    <property type="evidence" value="ECO:0007669"/>
    <property type="project" value="TreeGrafter"/>
</dbReference>
<dbReference type="OrthoDB" id="9807890at2"/>
<dbReference type="STRING" id="1156395.DBT_1426"/>
<protein>
    <submittedName>
        <fullName evidence="2">Serine/threonine protein phosphatase</fullName>
    </submittedName>
</protein>
<dbReference type="PRINTS" id="PR00114">
    <property type="entry name" value="STPHPHTASE"/>
</dbReference>
<comment type="caution">
    <text evidence="2">The sequence shown here is derived from an EMBL/GenBank/DDBJ whole genome shotgun (WGS) entry which is preliminary data.</text>
</comment>
<reference evidence="2 3" key="1">
    <citation type="submission" date="2016-06" db="EMBL/GenBank/DDBJ databases">
        <title>Respiratory ammonification of nitrate coupled to the oxidation of elemental sulfur in deep-sea autotrophic thermophilic bacteria.</title>
        <authorList>
            <person name="Slobodkina G.B."/>
            <person name="Mardanov A.V."/>
            <person name="Ravin N.V."/>
            <person name="Frolova A.A."/>
            <person name="Viryasiv M.B."/>
            <person name="Chernyh N.A."/>
            <person name="Bonch-Osmolovskaya E.A."/>
            <person name="Slobodkin A.I."/>
        </authorList>
    </citation>
    <scope>NUCLEOTIDE SEQUENCE [LARGE SCALE GENOMIC DNA]</scope>
    <source>
        <strain evidence="2 3">S69</strain>
    </source>
</reference>
<dbReference type="InterPro" id="IPR050126">
    <property type="entry name" value="Ap4A_hydrolase"/>
</dbReference>
<accession>A0A1B9F601</accession>
<sequence>MEGDRKIIAIGDIHGMRSKLALLLNKLPIEWGRDVLIFLGDYVDRGPEAKDTVSDLIELKKSFPDTTRFLMGNHEYMFMNYLHDRGILEDFPYVGDNSILSTFIATGGLKTLDSYYSLDDGLDVPQEHIDFFSSLELYVETEEYIFVHAGLKPYREIRDQKIDDLLWIRFEFIDSDYDWGKRVIFGHTPLDTPLVKKTKIGIDTGAVYGGLLTALILPDIEFIQV</sequence>
<dbReference type="Gene3D" id="3.60.21.10">
    <property type="match status" value="1"/>
</dbReference>
<dbReference type="GO" id="GO:0016791">
    <property type="term" value="F:phosphatase activity"/>
    <property type="evidence" value="ECO:0007669"/>
    <property type="project" value="TreeGrafter"/>
</dbReference>
<dbReference type="GO" id="GO:0008803">
    <property type="term" value="F:bis(5'-nucleosyl)-tetraphosphatase (symmetrical) activity"/>
    <property type="evidence" value="ECO:0007669"/>
    <property type="project" value="TreeGrafter"/>
</dbReference>
<dbReference type="GO" id="GO:0110154">
    <property type="term" value="P:RNA decapping"/>
    <property type="evidence" value="ECO:0007669"/>
    <property type="project" value="TreeGrafter"/>
</dbReference>
<evidence type="ECO:0000259" key="1">
    <source>
        <dbReference type="Pfam" id="PF00149"/>
    </source>
</evidence>